<gene>
    <name evidence="1" type="ORF">F5891DRAFT_1190813</name>
</gene>
<sequence length="427" mass="49145">MAHEKHWEVHQIQWSELLCLPYWNPVQFPIINTMHNLFQNDLPHHCRVVLGITDKSGKSPFEVHDTVKQGVELQHGIDAIRDLFFTALNRLRRSYVVAFVVANNIETFAADRKTRDTIKKAYVKVIIDWNPGMVLRVPHVYPGSVLDLEMCSSLTEAPLSDRSFTDLSEEIYITRLHMDNGHQNFHPHQELSESLNSISVNPCTQYQEQLDHDGVIYRTTKPQSKKDAAVIFHLPGMGNFKAGLISKIFVHLCPDPTNRTTMFKPFLLVNSYKELTNAEVPFDPYQWFLMLEACLIKDEVKLFQKFIRIFPAVLRTYSASDFVLAALPLFTSTQDKSRVAIIHIRIRTKPHRNFRKFLWNFPALIRKLLAPVRKVFPKFPAPSDIFGHLRTFLGHQSEIKGTYSGKGRSARAEAKPLRISPTLCAWS</sequence>
<evidence type="ECO:0000313" key="2">
    <source>
        <dbReference type="Proteomes" id="UP001195769"/>
    </source>
</evidence>
<proteinExistence type="predicted"/>
<dbReference type="RefSeq" id="XP_041224005.1">
    <property type="nucleotide sequence ID" value="XM_041367365.1"/>
</dbReference>
<dbReference type="EMBL" id="JABBWK010000039">
    <property type="protein sequence ID" value="KAG1898429.1"/>
    <property type="molecule type" value="Genomic_DNA"/>
</dbReference>
<keyword evidence="2" id="KW-1185">Reference proteome</keyword>
<organism evidence="1 2">
    <name type="scientific">Suillus fuscotomentosus</name>
    <dbReference type="NCBI Taxonomy" id="1912939"/>
    <lineage>
        <taxon>Eukaryota</taxon>
        <taxon>Fungi</taxon>
        <taxon>Dikarya</taxon>
        <taxon>Basidiomycota</taxon>
        <taxon>Agaricomycotina</taxon>
        <taxon>Agaricomycetes</taxon>
        <taxon>Agaricomycetidae</taxon>
        <taxon>Boletales</taxon>
        <taxon>Suillineae</taxon>
        <taxon>Suillaceae</taxon>
        <taxon>Suillus</taxon>
    </lineage>
</organism>
<accession>A0AAD4E4M9</accession>
<name>A0AAD4E4M9_9AGAM</name>
<protein>
    <submittedName>
        <fullName evidence="1">Uncharacterized protein</fullName>
    </submittedName>
</protein>
<comment type="caution">
    <text evidence="1">The sequence shown here is derived from an EMBL/GenBank/DDBJ whole genome shotgun (WGS) entry which is preliminary data.</text>
</comment>
<reference evidence="1" key="1">
    <citation type="journal article" date="2020" name="New Phytol.">
        <title>Comparative genomics reveals dynamic genome evolution in host specialist ectomycorrhizal fungi.</title>
        <authorList>
            <person name="Lofgren L.A."/>
            <person name="Nguyen N.H."/>
            <person name="Vilgalys R."/>
            <person name="Ruytinx J."/>
            <person name="Liao H.L."/>
            <person name="Branco S."/>
            <person name="Kuo A."/>
            <person name="LaButti K."/>
            <person name="Lipzen A."/>
            <person name="Andreopoulos W."/>
            <person name="Pangilinan J."/>
            <person name="Riley R."/>
            <person name="Hundley H."/>
            <person name="Na H."/>
            <person name="Barry K."/>
            <person name="Grigoriev I.V."/>
            <person name="Stajich J.E."/>
            <person name="Kennedy P.G."/>
        </authorList>
    </citation>
    <scope>NUCLEOTIDE SEQUENCE</scope>
    <source>
        <strain evidence="1">FC203</strain>
    </source>
</reference>
<dbReference type="GeneID" id="64661663"/>
<dbReference type="Proteomes" id="UP001195769">
    <property type="component" value="Unassembled WGS sequence"/>
</dbReference>
<dbReference type="AlphaFoldDB" id="A0AAD4E4M9"/>
<evidence type="ECO:0000313" key="1">
    <source>
        <dbReference type="EMBL" id="KAG1898429.1"/>
    </source>
</evidence>